<reference evidence="1" key="2">
    <citation type="submission" date="2023-06" db="EMBL/GenBank/DDBJ databases">
        <authorList>
            <consortium name="Lawrence Berkeley National Laboratory"/>
            <person name="Haridas S."/>
            <person name="Hensen N."/>
            <person name="Bonometti L."/>
            <person name="Westerberg I."/>
            <person name="Brannstrom I.O."/>
            <person name="Guillou S."/>
            <person name="Cros-Aarteil S."/>
            <person name="Calhoun S."/>
            <person name="Kuo A."/>
            <person name="Mondo S."/>
            <person name="Pangilinan J."/>
            <person name="Riley R."/>
            <person name="Labutti K."/>
            <person name="Andreopoulos B."/>
            <person name="Lipzen A."/>
            <person name="Chen C."/>
            <person name="Yanf M."/>
            <person name="Daum C."/>
            <person name="Ng V."/>
            <person name="Clum A."/>
            <person name="Steindorff A."/>
            <person name="Ohm R."/>
            <person name="Martin F."/>
            <person name="Silar P."/>
            <person name="Natvig D."/>
            <person name="Lalanne C."/>
            <person name="Gautier V."/>
            <person name="Ament-Velasquez S.L."/>
            <person name="Kruys A."/>
            <person name="Hutchinson M.I."/>
            <person name="Powell A.J."/>
            <person name="Barry K."/>
            <person name="Miller A.N."/>
            <person name="Grigoriev I.V."/>
            <person name="Debuchy R."/>
            <person name="Gladieux P."/>
            <person name="Thoren M.H."/>
            <person name="Johannesson H."/>
        </authorList>
    </citation>
    <scope>NUCLEOTIDE SEQUENCE</scope>
    <source>
        <strain evidence="1">CBS 958.72</strain>
    </source>
</reference>
<evidence type="ECO:0000313" key="1">
    <source>
        <dbReference type="EMBL" id="KAK3362029.1"/>
    </source>
</evidence>
<accession>A0AAE0JUE4</accession>
<reference evidence="1" key="1">
    <citation type="journal article" date="2023" name="Mol. Phylogenet. Evol.">
        <title>Genome-scale phylogeny and comparative genomics of the fungal order Sordariales.</title>
        <authorList>
            <person name="Hensen N."/>
            <person name="Bonometti L."/>
            <person name="Westerberg I."/>
            <person name="Brannstrom I.O."/>
            <person name="Guillou S."/>
            <person name="Cros-Aarteil S."/>
            <person name="Calhoun S."/>
            <person name="Haridas S."/>
            <person name="Kuo A."/>
            <person name="Mondo S."/>
            <person name="Pangilinan J."/>
            <person name="Riley R."/>
            <person name="LaButti K."/>
            <person name="Andreopoulos B."/>
            <person name="Lipzen A."/>
            <person name="Chen C."/>
            <person name="Yan M."/>
            <person name="Daum C."/>
            <person name="Ng V."/>
            <person name="Clum A."/>
            <person name="Steindorff A."/>
            <person name="Ohm R.A."/>
            <person name="Martin F."/>
            <person name="Silar P."/>
            <person name="Natvig D.O."/>
            <person name="Lalanne C."/>
            <person name="Gautier V."/>
            <person name="Ament-Velasquez S.L."/>
            <person name="Kruys A."/>
            <person name="Hutchinson M.I."/>
            <person name="Powell A.J."/>
            <person name="Barry K."/>
            <person name="Miller A.N."/>
            <person name="Grigoriev I.V."/>
            <person name="Debuchy R."/>
            <person name="Gladieux P."/>
            <person name="Hiltunen Thoren M."/>
            <person name="Johannesson H."/>
        </authorList>
    </citation>
    <scope>NUCLEOTIDE SEQUENCE</scope>
    <source>
        <strain evidence="1">CBS 958.72</strain>
    </source>
</reference>
<organism evidence="1 2">
    <name type="scientific">Lasiosphaeria ovina</name>
    <dbReference type="NCBI Taxonomy" id="92902"/>
    <lineage>
        <taxon>Eukaryota</taxon>
        <taxon>Fungi</taxon>
        <taxon>Dikarya</taxon>
        <taxon>Ascomycota</taxon>
        <taxon>Pezizomycotina</taxon>
        <taxon>Sordariomycetes</taxon>
        <taxon>Sordariomycetidae</taxon>
        <taxon>Sordariales</taxon>
        <taxon>Lasiosphaeriaceae</taxon>
        <taxon>Lasiosphaeria</taxon>
    </lineage>
</organism>
<dbReference type="AlphaFoldDB" id="A0AAE0JUE4"/>
<keyword evidence="2" id="KW-1185">Reference proteome</keyword>
<name>A0AAE0JUE4_9PEZI</name>
<protein>
    <submittedName>
        <fullName evidence="1">Uncharacterized protein</fullName>
    </submittedName>
</protein>
<comment type="caution">
    <text evidence="1">The sequence shown here is derived from an EMBL/GenBank/DDBJ whole genome shotgun (WGS) entry which is preliminary data.</text>
</comment>
<dbReference type="EMBL" id="JAULSN010000010">
    <property type="protein sequence ID" value="KAK3362029.1"/>
    <property type="molecule type" value="Genomic_DNA"/>
</dbReference>
<sequence length="141" mass="15525">MREEPPLLAALVGILDRYHHVSVWGPVNRLCIQGHPPTCLTKVAIISHLDELAEKCRDVGASNTIFSRHLPDGRRLFCARYIVASAFIYNVRRIAVNGAAVNEHPPALALVEATSTARSYEGSQALMDTDTQLSFGRESSR</sequence>
<gene>
    <name evidence="1" type="ORF">B0T24DRAFT_684248</name>
</gene>
<proteinExistence type="predicted"/>
<evidence type="ECO:0000313" key="2">
    <source>
        <dbReference type="Proteomes" id="UP001287356"/>
    </source>
</evidence>
<dbReference type="Proteomes" id="UP001287356">
    <property type="component" value="Unassembled WGS sequence"/>
</dbReference>